<dbReference type="Gene3D" id="3.40.50.1860">
    <property type="match status" value="2"/>
</dbReference>
<proteinExistence type="inferred from homology"/>
<dbReference type="PROSITE" id="PS00923">
    <property type="entry name" value="ASP_GLU_RACEMASE_1"/>
    <property type="match status" value="1"/>
</dbReference>
<dbReference type="SUPFAM" id="SSF53681">
    <property type="entry name" value="Aspartate/glutamate racemase"/>
    <property type="match status" value="2"/>
</dbReference>
<dbReference type="InterPro" id="IPR018187">
    <property type="entry name" value="Asp/Glu_racemase_AS_1"/>
</dbReference>
<sequence>MYTLGIIGGMGSLATAQYFERLVLSTPAKNDHEHINTVILNHATLPDRTSCILENRGERFLQAIKPDFEVMNKIGVKAIALPCNTSHYYYDEFKKYTDIPVINMIEKTIETISQRNFTKACVFATEGTLSAKVYEKYAEQYNIELVSLSSEERAKVMEIIYSIKATNHIEEASFNELIARHCDKDTVGIIACTELSLIPILKENKAYTIDALDVLVRESIRYHNN</sequence>
<reference evidence="3 4" key="1">
    <citation type="submission" date="2016-10" db="EMBL/GenBank/DDBJ databases">
        <authorList>
            <person name="de Groot N.N."/>
        </authorList>
    </citation>
    <scope>NUCLEOTIDE SEQUENCE [LARGE SCALE GENOMIC DNA]</scope>
    <source>
        <strain evidence="3 4">DSM 15827</strain>
    </source>
</reference>
<dbReference type="EMBL" id="FOGF01000003">
    <property type="protein sequence ID" value="SEQ64165.1"/>
    <property type="molecule type" value="Genomic_DNA"/>
</dbReference>
<dbReference type="InterPro" id="IPR015942">
    <property type="entry name" value="Asp/Glu/hydantoin_racemase"/>
</dbReference>
<dbReference type="RefSeq" id="WP_089745789.1">
    <property type="nucleotide sequence ID" value="NZ_FOGF01000003.1"/>
</dbReference>
<evidence type="ECO:0000313" key="4">
    <source>
        <dbReference type="Proteomes" id="UP000198556"/>
    </source>
</evidence>
<accession>A0A1H9HPB9</accession>
<comment type="similarity">
    <text evidence="1">Belongs to the aspartate/glutamate racemases family.</text>
</comment>
<gene>
    <name evidence="3" type="ORF">SAMN05421767_10315</name>
</gene>
<dbReference type="InterPro" id="IPR001920">
    <property type="entry name" value="Asp/Glu_race"/>
</dbReference>
<keyword evidence="2" id="KW-0413">Isomerase</keyword>
<organism evidence="3 4">
    <name type="scientific">Granulicatella balaenopterae</name>
    <dbReference type="NCBI Taxonomy" id="137733"/>
    <lineage>
        <taxon>Bacteria</taxon>
        <taxon>Bacillati</taxon>
        <taxon>Bacillota</taxon>
        <taxon>Bacilli</taxon>
        <taxon>Lactobacillales</taxon>
        <taxon>Carnobacteriaceae</taxon>
        <taxon>Granulicatella</taxon>
    </lineage>
</organism>
<dbReference type="STRING" id="137733.SAMN05421767_10315"/>
<evidence type="ECO:0000256" key="2">
    <source>
        <dbReference type="ARBA" id="ARBA00023235"/>
    </source>
</evidence>
<evidence type="ECO:0000256" key="1">
    <source>
        <dbReference type="ARBA" id="ARBA00007847"/>
    </source>
</evidence>
<dbReference type="Proteomes" id="UP000198556">
    <property type="component" value="Unassembled WGS sequence"/>
</dbReference>
<evidence type="ECO:0000313" key="3">
    <source>
        <dbReference type="EMBL" id="SEQ64165.1"/>
    </source>
</evidence>
<keyword evidence="4" id="KW-1185">Reference proteome</keyword>
<dbReference type="InterPro" id="IPR004380">
    <property type="entry name" value="Asp_race"/>
</dbReference>
<dbReference type="OrthoDB" id="9803739at2"/>
<dbReference type="Pfam" id="PF01177">
    <property type="entry name" value="Asp_Glu_race"/>
    <property type="match status" value="1"/>
</dbReference>
<dbReference type="NCBIfam" id="TIGR00035">
    <property type="entry name" value="asp_race"/>
    <property type="match status" value="1"/>
</dbReference>
<name>A0A1H9HPB9_9LACT</name>
<dbReference type="PANTHER" id="PTHR21198">
    <property type="entry name" value="GLUTAMATE RACEMASE"/>
    <property type="match status" value="1"/>
</dbReference>
<dbReference type="PANTHER" id="PTHR21198:SF7">
    <property type="entry name" value="ASPARTATE-GLUTAMATE RACEMASE FAMILY"/>
    <property type="match status" value="1"/>
</dbReference>
<dbReference type="AlphaFoldDB" id="A0A1H9HPB9"/>
<protein>
    <submittedName>
        <fullName evidence="3">Aspartate racemase</fullName>
    </submittedName>
</protein>
<dbReference type="GO" id="GO:0047661">
    <property type="term" value="F:amino-acid racemase activity"/>
    <property type="evidence" value="ECO:0007669"/>
    <property type="project" value="InterPro"/>
</dbReference>